<evidence type="ECO:0000256" key="1">
    <source>
        <dbReference type="ARBA" id="ARBA00004173"/>
    </source>
</evidence>
<dbReference type="STRING" id="1858805.M5GG60"/>
<evidence type="ECO:0000256" key="2">
    <source>
        <dbReference type="ARBA" id="ARBA00005543"/>
    </source>
</evidence>
<keyword evidence="5" id="KW-0496">Mitochondrion</keyword>
<comment type="similarity">
    <text evidence="2">Belongs to the AIM9 family.</text>
</comment>
<reference evidence="7 8" key="1">
    <citation type="journal article" date="2012" name="Science">
        <title>The Paleozoic origin of enzymatic lignin decomposition reconstructed from 31 fungal genomes.</title>
        <authorList>
            <person name="Floudas D."/>
            <person name="Binder M."/>
            <person name="Riley R."/>
            <person name="Barry K."/>
            <person name="Blanchette R.A."/>
            <person name="Henrissat B."/>
            <person name="Martinez A.T."/>
            <person name="Otillar R."/>
            <person name="Spatafora J.W."/>
            <person name="Yadav J.S."/>
            <person name="Aerts A."/>
            <person name="Benoit I."/>
            <person name="Boyd A."/>
            <person name="Carlson A."/>
            <person name="Copeland A."/>
            <person name="Coutinho P.M."/>
            <person name="de Vries R.P."/>
            <person name="Ferreira P."/>
            <person name="Findley K."/>
            <person name="Foster B."/>
            <person name="Gaskell J."/>
            <person name="Glotzer D."/>
            <person name="Gorecki P."/>
            <person name="Heitman J."/>
            <person name="Hesse C."/>
            <person name="Hori C."/>
            <person name="Igarashi K."/>
            <person name="Jurgens J.A."/>
            <person name="Kallen N."/>
            <person name="Kersten P."/>
            <person name="Kohler A."/>
            <person name="Kuees U."/>
            <person name="Kumar T.K.A."/>
            <person name="Kuo A."/>
            <person name="LaButti K."/>
            <person name="Larrondo L.F."/>
            <person name="Lindquist E."/>
            <person name="Ling A."/>
            <person name="Lombard V."/>
            <person name="Lucas S."/>
            <person name="Lundell T."/>
            <person name="Martin R."/>
            <person name="McLaughlin D.J."/>
            <person name="Morgenstern I."/>
            <person name="Morin E."/>
            <person name="Murat C."/>
            <person name="Nagy L.G."/>
            <person name="Nolan M."/>
            <person name="Ohm R.A."/>
            <person name="Patyshakuliyeva A."/>
            <person name="Rokas A."/>
            <person name="Ruiz-Duenas F.J."/>
            <person name="Sabat G."/>
            <person name="Salamov A."/>
            <person name="Samejima M."/>
            <person name="Schmutz J."/>
            <person name="Slot J.C."/>
            <person name="St John F."/>
            <person name="Stenlid J."/>
            <person name="Sun H."/>
            <person name="Sun S."/>
            <person name="Syed K."/>
            <person name="Tsang A."/>
            <person name="Wiebenga A."/>
            <person name="Young D."/>
            <person name="Pisabarro A."/>
            <person name="Eastwood D.C."/>
            <person name="Martin F."/>
            <person name="Cullen D."/>
            <person name="Grigoriev I.V."/>
            <person name="Hibbett D.S."/>
        </authorList>
    </citation>
    <scope>NUCLEOTIDE SEQUENCE [LARGE SCALE GENOMIC DNA]</scope>
    <source>
        <strain evidence="7 8">DJM-731 SS1</strain>
    </source>
</reference>
<dbReference type="Proteomes" id="UP000030653">
    <property type="component" value="Unassembled WGS sequence"/>
</dbReference>
<proteinExistence type="inferred from homology"/>
<dbReference type="GO" id="GO:0005739">
    <property type="term" value="C:mitochondrion"/>
    <property type="evidence" value="ECO:0007669"/>
    <property type="project" value="UniProtKB-SubCell"/>
</dbReference>
<dbReference type="OrthoDB" id="10003767at2759"/>
<dbReference type="AlphaFoldDB" id="M5GG60"/>
<evidence type="ECO:0000313" key="8">
    <source>
        <dbReference type="Proteomes" id="UP000030653"/>
    </source>
</evidence>
<dbReference type="SUPFAM" id="SSF56112">
    <property type="entry name" value="Protein kinase-like (PK-like)"/>
    <property type="match status" value="1"/>
</dbReference>
<keyword evidence="8" id="KW-1185">Reference proteome</keyword>
<dbReference type="InterPro" id="IPR011009">
    <property type="entry name" value="Kinase-like_dom_sf"/>
</dbReference>
<evidence type="ECO:0000256" key="3">
    <source>
        <dbReference type="ARBA" id="ARBA00016197"/>
    </source>
</evidence>
<dbReference type="PANTHER" id="PTHR36091">
    <property type="entry name" value="ALTERED INHERITANCE OF MITOCHONDRIA PROTEIN 9, MITOCHONDRIAL"/>
    <property type="match status" value="1"/>
</dbReference>
<dbReference type="OMA" id="FRRTIME"/>
<dbReference type="HOGENOM" id="CLU_649012_0_0_1"/>
<keyword evidence="4" id="KW-0809">Transit peptide</keyword>
<dbReference type="InterPro" id="IPR051035">
    <property type="entry name" value="Mito_inheritance_9"/>
</dbReference>
<accession>M5GG60</accession>
<evidence type="ECO:0000256" key="6">
    <source>
        <dbReference type="ARBA" id="ARBA00031849"/>
    </source>
</evidence>
<evidence type="ECO:0000256" key="5">
    <source>
        <dbReference type="ARBA" id="ARBA00023128"/>
    </source>
</evidence>
<name>M5GG60_DACPD</name>
<dbReference type="GeneID" id="63683046"/>
<evidence type="ECO:0000313" key="7">
    <source>
        <dbReference type="EMBL" id="EJU04923.1"/>
    </source>
</evidence>
<comment type="subcellular location">
    <subcellularLocation>
        <location evidence="1">Mitochondrion</location>
    </subcellularLocation>
</comment>
<evidence type="ECO:0000256" key="4">
    <source>
        <dbReference type="ARBA" id="ARBA00022946"/>
    </source>
</evidence>
<sequence>MSAPSLLILDHFMANQSLASGFAFDRIAIESAVKRALDLEVVEITPIRWGSDCLTMDVELSDATEIIAREVGPLTSIMRLESEVATMQYLCQHFPEIPAPVVLYQDSHLVLMEKMPGVLLSTVWETLSLYDKRKIVKQVAEWNVELFNCRFEEMGSLYWDGMMDFFVGPMTSDAFCAGARGPMELDRGPWRSTTDYFYSCAQRELDLARSLDAGNASKGYKRMLSAQREAVERSMDLLIDIVTRCRSLDEDDPELAPFAIDLEDVGPRNLFVDPEQPSKITGVIGWQGTCVRPLWMCAHLPKWISPSLCSPIDAEERDEAEYLADVFRRTAESLDPLFVQAMDADDIRTALEEVARMDAVQDAFLILPTLESLTATLPGEEDLDGLEALLNPLTLAGRAVRINLVTTGRKGTLALADMSSDDFIPLKIRGPSNVFGSNILGLCMDIG</sequence>
<dbReference type="EMBL" id="JH795857">
    <property type="protein sequence ID" value="EJU04923.1"/>
    <property type="molecule type" value="Genomic_DNA"/>
</dbReference>
<gene>
    <name evidence="7" type="ORF">DACRYDRAFT_104816</name>
</gene>
<dbReference type="RefSeq" id="XP_040631817.1">
    <property type="nucleotide sequence ID" value="XM_040767984.1"/>
</dbReference>
<protein>
    <recommendedName>
        <fullName evidence="3">Altered inheritance of mitochondria protein 9, mitochondrial</fullName>
    </recommendedName>
    <alternativeName>
        <fullName evidence="6">Found in mitochondrial proteome protein 29</fullName>
    </alternativeName>
</protein>
<dbReference type="PANTHER" id="PTHR36091:SF1">
    <property type="entry name" value="ALTERED INHERITANCE OF MITOCHONDRIA PROTEIN 9, MITOCHONDRIAL"/>
    <property type="match status" value="1"/>
</dbReference>
<organism evidence="7 8">
    <name type="scientific">Dacryopinax primogenitus (strain DJM 731)</name>
    <name type="common">Brown rot fungus</name>
    <dbReference type="NCBI Taxonomy" id="1858805"/>
    <lineage>
        <taxon>Eukaryota</taxon>
        <taxon>Fungi</taxon>
        <taxon>Dikarya</taxon>
        <taxon>Basidiomycota</taxon>
        <taxon>Agaricomycotina</taxon>
        <taxon>Dacrymycetes</taxon>
        <taxon>Dacrymycetales</taxon>
        <taxon>Dacrymycetaceae</taxon>
        <taxon>Dacryopinax</taxon>
    </lineage>
</organism>